<dbReference type="Proteomes" id="UP000598120">
    <property type="component" value="Unassembled WGS sequence"/>
</dbReference>
<evidence type="ECO:0008006" key="3">
    <source>
        <dbReference type="Google" id="ProtNLM"/>
    </source>
</evidence>
<reference evidence="1 2" key="1">
    <citation type="journal article" date="2014" name="Int. J. Syst. Evol. Microbiol.">
        <title>Complete genome sequence of Corynebacterium casei LMG S-19264T (=DSM 44701T), isolated from a smear-ripened cheese.</title>
        <authorList>
            <consortium name="US DOE Joint Genome Institute (JGI-PGF)"/>
            <person name="Walter F."/>
            <person name="Albersmeier A."/>
            <person name="Kalinowski J."/>
            <person name="Ruckert C."/>
        </authorList>
    </citation>
    <scope>NUCLEOTIDE SEQUENCE [LARGE SCALE GENOMIC DNA]</scope>
    <source>
        <strain evidence="1 2">CGMCC 1.15295</strain>
    </source>
</reference>
<gene>
    <name evidence="1" type="ORF">GCM10011531_07500</name>
</gene>
<keyword evidence="2" id="KW-1185">Reference proteome</keyword>
<evidence type="ECO:0000313" key="2">
    <source>
        <dbReference type="Proteomes" id="UP000598120"/>
    </source>
</evidence>
<protein>
    <recommendedName>
        <fullName evidence="3">TonB-dependent receptor plug domain-containing protein</fullName>
    </recommendedName>
</protein>
<dbReference type="AlphaFoldDB" id="A0A8J2TLF3"/>
<dbReference type="EMBL" id="BMIC01000001">
    <property type="protein sequence ID" value="GFZ79998.1"/>
    <property type="molecule type" value="Genomic_DNA"/>
</dbReference>
<name>A0A8J2TLF3_9FLAO</name>
<dbReference type="RefSeq" id="WP_188604994.1">
    <property type="nucleotide sequence ID" value="NZ_BMIC01000001.1"/>
</dbReference>
<proteinExistence type="predicted"/>
<evidence type="ECO:0000313" key="1">
    <source>
        <dbReference type="EMBL" id="GFZ79998.1"/>
    </source>
</evidence>
<comment type="caution">
    <text evidence="1">The sequence shown here is derived from an EMBL/GenBank/DDBJ whole genome shotgun (WGS) entry which is preliminary data.</text>
</comment>
<accession>A0A8J2TLF3</accession>
<sequence>MKKSYTHFQNFIEQSLKTTLLILNICLLATTTVLGQESAQKEAIENAYASYFNAERESIFIHFNKNTFITNEPIWFKGYVYDKKSNIPFVTSTNIYVTLYNSNGDELETKLFYAKNGTFSGNFDVKSSFETGHYYVKAYTNWMKNFKEDETYTSTSIQVLNPNSEQTTNNTNSDFDLQFLPEGGHSIADVNNSIGFKIINCEGIGTEIEGEILNSKNQVITNFKSNNFGIGKVDLQMVNGETYTAKYTVNNKTYSIDLPKCEPYGFSISVNNYTNPKFTYINLKTNNETLKNEANKTYYLAINQTNKSSVTELKINNLKTEHTVTIETEKLLTGVNTITLFNDKLEPLLERLIFKYDENSFVKSKIKVNKAVNDSIKIDVFTSTKNNTPISTNLSVSVLPSESIAYSKKENILSAFLISPYLRGNIENPQYYFTDVDRLKKYDLDLLLLTQGWSKYEWKNIQQGAPNLIFPFDKGLSITGTINEKLDSGSDYKIHMYSFINNIDEVTSIDIDNKFYYKNFYLKDSAKIKFAILKNGNEVKNPKMYLQLTENKRSLITKAFDPIGVCAQIEKKISNPIVINDPFYMEGQLLDTISLFATKKLKERKLTNKNSRFEHAYSKGVKIDSTALLMYPFVTDIINANGFNADQGGGRVSISSRRPISFISGGSPLLIIDDVTLGNNYDMLYLMTLDEIDEIYFNKNGDGYGTRGGGGVITIYRKKGAVYGKMDKLYANQLVVKDGFSTEKKFYIPEFYALSKSDYLNYGSISWKSNISTDLSGNASFNVRNNNIDKAILIIQGFSIDGKLISEFKEINLLD</sequence>
<dbReference type="Gene3D" id="2.60.40.1930">
    <property type="match status" value="1"/>
</dbReference>
<organism evidence="1 2">
    <name type="scientific">Aquaticitalea lipolytica</name>
    <dbReference type="NCBI Taxonomy" id="1247562"/>
    <lineage>
        <taxon>Bacteria</taxon>
        <taxon>Pseudomonadati</taxon>
        <taxon>Bacteroidota</taxon>
        <taxon>Flavobacteriia</taxon>
        <taxon>Flavobacteriales</taxon>
        <taxon>Flavobacteriaceae</taxon>
        <taxon>Aquaticitalea</taxon>
    </lineage>
</organism>